<dbReference type="Pfam" id="PF01844">
    <property type="entry name" value="HNH"/>
    <property type="match status" value="1"/>
</dbReference>
<keyword evidence="3" id="KW-0255">Endonuclease</keyword>
<evidence type="ECO:0000259" key="2">
    <source>
        <dbReference type="SMART" id="SM00507"/>
    </source>
</evidence>
<dbReference type="GO" id="GO:0004519">
    <property type="term" value="F:endonuclease activity"/>
    <property type="evidence" value="ECO:0007669"/>
    <property type="project" value="UniProtKB-KW"/>
</dbReference>
<dbReference type="InterPro" id="IPR002711">
    <property type="entry name" value="HNH"/>
</dbReference>
<dbReference type="InterPro" id="IPR041025">
    <property type="entry name" value="HNH_repeat"/>
</dbReference>
<sequence length="225" mass="26343">MKFVLKPNNRNASDQDLLDDIKRVVKELNKETITRDEYDEKGRFSEGTIRKRFGGWLNALEKAGFSETRNYNIENDDLIKNIEDVWIKLGRQPFTTDMKVPLSKYTSETYRRRFGSWQKGLEAFIEYINSDEDKNEEPASEEKTQEKEKEYKHKTKRFPSERLKVQVLMRDGNKCRLCGITLTGDNIHFDHILAWSKGGETELENLQILCAPHNLAKGNVEYESK</sequence>
<name>A0A5M6DDA2_9BACT</name>
<accession>A0A5M6DDA2</accession>
<gene>
    <name evidence="3" type="ORF">F0145_15850</name>
</gene>
<evidence type="ECO:0000256" key="1">
    <source>
        <dbReference type="SAM" id="MobiDB-lite"/>
    </source>
</evidence>
<protein>
    <submittedName>
        <fullName evidence="3">HNH endonuclease</fullName>
    </submittedName>
</protein>
<dbReference type="GO" id="GO:0008270">
    <property type="term" value="F:zinc ion binding"/>
    <property type="evidence" value="ECO:0007669"/>
    <property type="project" value="InterPro"/>
</dbReference>
<dbReference type="AlphaFoldDB" id="A0A5M6DDA2"/>
<dbReference type="RefSeq" id="WP_150089657.1">
    <property type="nucleotide sequence ID" value="NZ_VWSF01000012.1"/>
</dbReference>
<dbReference type="Gene3D" id="1.10.30.50">
    <property type="match status" value="1"/>
</dbReference>
<feature type="compositionally biased region" description="Basic and acidic residues" evidence="1">
    <location>
        <begin position="136"/>
        <end position="151"/>
    </location>
</feature>
<feature type="region of interest" description="Disordered" evidence="1">
    <location>
        <begin position="132"/>
        <end position="154"/>
    </location>
</feature>
<keyword evidence="3" id="KW-0378">Hydrolase</keyword>
<feature type="domain" description="HNH nuclease" evidence="2">
    <location>
        <begin position="162"/>
        <end position="215"/>
    </location>
</feature>
<evidence type="ECO:0000313" key="3">
    <source>
        <dbReference type="EMBL" id="KAA5544049.1"/>
    </source>
</evidence>
<reference evidence="3 4" key="1">
    <citation type="submission" date="2019-09" db="EMBL/GenBank/DDBJ databases">
        <title>Genome sequence and assembly of Adhaeribacter sp.</title>
        <authorList>
            <person name="Chhetri G."/>
        </authorList>
    </citation>
    <scope>NUCLEOTIDE SEQUENCE [LARGE SCALE GENOMIC DNA]</scope>
    <source>
        <strain evidence="3 4">DK36</strain>
    </source>
</reference>
<keyword evidence="3" id="KW-0540">Nuclease</keyword>
<dbReference type="InterPro" id="IPR003615">
    <property type="entry name" value="HNH_nuc"/>
</dbReference>
<dbReference type="GO" id="GO:0003676">
    <property type="term" value="F:nucleic acid binding"/>
    <property type="evidence" value="ECO:0007669"/>
    <property type="project" value="InterPro"/>
</dbReference>
<keyword evidence="4" id="KW-1185">Reference proteome</keyword>
<dbReference type="SMART" id="SM00507">
    <property type="entry name" value="HNHc"/>
    <property type="match status" value="1"/>
</dbReference>
<organism evidence="3 4">
    <name type="scientific">Adhaeribacter rhizoryzae</name>
    <dbReference type="NCBI Taxonomy" id="2607907"/>
    <lineage>
        <taxon>Bacteria</taxon>
        <taxon>Pseudomonadati</taxon>
        <taxon>Bacteroidota</taxon>
        <taxon>Cytophagia</taxon>
        <taxon>Cytophagales</taxon>
        <taxon>Hymenobacteraceae</taxon>
        <taxon>Adhaeribacter</taxon>
    </lineage>
</organism>
<dbReference type="EMBL" id="VWSF01000012">
    <property type="protein sequence ID" value="KAA5544049.1"/>
    <property type="molecule type" value="Genomic_DNA"/>
</dbReference>
<evidence type="ECO:0000313" key="4">
    <source>
        <dbReference type="Proteomes" id="UP000323426"/>
    </source>
</evidence>
<dbReference type="CDD" id="cd00085">
    <property type="entry name" value="HNHc"/>
    <property type="match status" value="1"/>
</dbReference>
<dbReference type="Proteomes" id="UP000323426">
    <property type="component" value="Unassembled WGS sequence"/>
</dbReference>
<comment type="caution">
    <text evidence="3">The sequence shown here is derived from an EMBL/GenBank/DDBJ whole genome shotgun (WGS) entry which is preliminary data.</text>
</comment>
<proteinExistence type="predicted"/>
<dbReference type="Pfam" id="PF18780">
    <property type="entry name" value="HNH_repeat"/>
    <property type="match status" value="2"/>
</dbReference>